<gene>
    <name evidence="2" type="ORF">L207DRAFT_535210</name>
</gene>
<accession>A0A2J6R625</accession>
<dbReference type="OrthoDB" id="3450125at2759"/>
<feature type="region of interest" description="Disordered" evidence="1">
    <location>
        <begin position="585"/>
        <end position="616"/>
    </location>
</feature>
<evidence type="ECO:0000313" key="3">
    <source>
        <dbReference type="Proteomes" id="UP000235786"/>
    </source>
</evidence>
<sequence length="616" mass="68287">MENQQSSVPALAAAAAPSSRPGPPAKIFIHIYDVNHDAFFLEPDENLTVDERKKQSRRMAEEVQLTQMLTSAQLEAAGLFEPKAGTLLWHKTPSGGNPAWLEVTAEMLQSIDCLEPLLRCREKLLHKDFLPAINNICRKARADYFKHKGTTFEWGLTIQPNKKPASVQMSSITRESALEDSTTDAKQIFCDLLETCAKAASAFIPEFDGKGRDKRRLAKGSLLPSSWNNTYFTSMQINFANVYAGLGSLKKFGLLHPDIHDDVTMLTALIVLSHNPPNYCNGRFNVTSLGISAPLRLCSIYYVSARNFHCGTGHGESSVPEDSPLKFDYMPPGIIPELLPAEDYPYKRLTIPVYADWRLMEPKFKWLNKELYTKSGAVIFQDEHEHYKWMVIHYIAHEPEILGRILYTATHSTLTYAAANDLTAEGSGPEQMCQAAITCKVNESEDPYVPQPRNGNPDHYVRLFAYKDPATGATVYPSRELAVDALEAVYSPNTEFQNLTKEFEAVYCGSKNAGEVQWEPLGARQAGRDKAMDTIPSNPEYQAGDSAVGLEQLSAAGSLAFAAYKVKAAAKGIIDDAVVRLSQDPFELDEEAKESRKKAERRAKVAASKAARAARP</sequence>
<feature type="region of interest" description="Disordered" evidence="1">
    <location>
        <begin position="1"/>
        <end position="21"/>
    </location>
</feature>
<reference evidence="2 3" key="1">
    <citation type="submission" date="2016-04" db="EMBL/GenBank/DDBJ databases">
        <title>A degradative enzymes factory behind the ericoid mycorrhizal symbiosis.</title>
        <authorList>
            <consortium name="DOE Joint Genome Institute"/>
            <person name="Martino E."/>
            <person name="Morin E."/>
            <person name="Grelet G."/>
            <person name="Kuo A."/>
            <person name="Kohler A."/>
            <person name="Daghino S."/>
            <person name="Barry K."/>
            <person name="Choi C."/>
            <person name="Cichocki N."/>
            <person name="Clum A."/>
            <person name="Copeland A."/>
            <person name="Hainaut M."/>
            <person name="Haridas S."/>
            <person name="Labutti K."/>
            <person name="Lindquist E."/>
            <person name="Lipzen A."/>
            <person name="Khouja H.-R."/>
            <person name="Murat C."/>
            <person name="Ohm R."/>
            <person name="Olson A."/>
            <person name="Spatafora J."/>
            <person name="Veneault-Fourrey C."/>
            <person name="Henrissat B."/>
            <person name="Grigoriev I."/>
            <person name="Martin F."/>
            <person name="Perotto S."/>
        </authorList>
    </citation>
    <scope>NUCLEOTIDE SEQUENCE [LARGE SCALE GENOMIC DNA]</scope>
    <source>
        <strain evidence="2 3">F</strain>
    </source>
</reference>
<evidence type="ECO:0000313" key="2">
    <source>
        <dbReference type="EMBL" id="PMD33972.1"/>
    </source>
</evidence>
<organism evidence="2 3">
    <name type="scientific">Hyaloscypha variabilis (strain UAMH 11265 / GT02V1 / F)</name>
    <name type="common">Meliniomyces variabilis</name>
    <dbReference type="NCBI Taxonomy" id="1149755"/>
    <lineage>
        <taxon>Eukaryota</taxon>
        <taxon>Fungi</taxon>
        <taxon>Dikarya</taxon>
        <taxon>Ascomycota</taxon>
        <taxon>Pezizomycotina</taxon>
        <taxon>Leotiomycetes</taxon>
        <taxon>Helotiales</taxon>
        <taxon>Hyaloscyphaceae</taxon>
        <taxon>Hyaloscypha</taxon>
        <taxon>Hyaloscypha variabilis</taxon>
    </lineage>
</organism>
<dbReference type="EMBL" id="KZ613955">
    <property type="protein sequence ID" value="PMD33972.1"/>
    <property type="molecule type" value="Genomic_DNA"/>
</dbReference>
<dbReference type="AlphaFoldDB" id="A0A2J6R625"/>
<protein>
    <submittedName>
        <fullName evidence="2">Uncharacterized protein</fullName>
    </submittedName>
</protein>
<evidence type="ECO:0000256" key="1">
    <source>
        <dbReference type="SAM" id="MobiDB-lite"/>
    </source>
</evidence>
<dbReference type="Proteomes" id="UP000235786">
    <property type="component" value="Unassembled WGS sequence"/>
</dbReference>
<feature type="compositionally biased region" description="Low complexity" evidence="1">
    <location>
        <begin position="1"/>
        <end position="19"/>
    </location>
</feature>
<feature type="compositionally biased region" description="Low complexity" evidence="1">
    <location>
        <begin position="605"/>
        <end position="616"/>
    </location>
</feature>
<proteinExistence type="predicted"/>
<name>A0A2J6R625_HYAVF</name>
<keyword evidence="3" id="KW-1185">Reference proteome</keyword>